<dbReference type="GO" id="GO:0005886">
    <property type="term" value="C:plasma membrane"/>
    <property type="evidence" value="ECO:0007669"/>
    <property type="project" value="UniProtKB-SubCell"/>
</dbReference>
<dbReference type="EMBL" id="MGGM01000015">
    <property type="protein sequence ID" value="OGM29294.1"/>
    <property type="molecule type" value="Genomic_DNA"/>
</dbReference>
<evidence type="ECO:0000259" key="9">
    <source>
        <dbReference type="Pfam" id="PF13231"/>
    </source>
</evidence>
<evidence type="ECO:0000259" key="10">
    <source>
        <dbReference type="Pfam" id="PF16192"/>
    </source>
</evidence>
<evidence type="ECO:0000256" key="8">
    <source>
        <dbReference type="SAM" id="Phobius"/>
    </source>
</evidence>
<dbReference type="PANTHER" id="PTHR33908:SF11">
    <property type="entry name" value="MEMBRANE PROTEIN"/>
    <property type="match status" value="1"/>
</dbReference>
<feature type="transmembrane region" description="Helical" evidence="8">
    <location>
        <begin position="662"/>
        <end position="679"/>
    </location>
</feature>
<evidence type="ECO:0000256" key="6">
    <source>
        <dbReference type="ARBA" id="ARBA00022989"/>
    </source>
</evidence>
<keyword evidence="5 8" id="KW-0812">Transmembrane</keyword>
<reference evidence="11 12" key="1">
    <citation type="journal article" date="2016" name="Nat. Commun.">
        <title>Thousands of microbial genomes shed light on interconnected biogeochemical processes in an aquifer system.</title>
        <authorList>
            <person name="Anantharaman K."/>
            <person name="Brown C.T."/>
            <person name="Hug L.A."/>
            <person name="Sharon I."/>
            <person name="Castelle C.J."/>
            <person name="Probst A.J."/>
            <person name="Thomas B.C."/>
            <person name="Singh A."/>
            <person name="Wilkins M.J."/>
            <person name="Karaoz U."/>
            <person name="Brodie E.L."/>
            <person name="Williams K.H."/>
            <person name="Hubbard S.S."/>
            <person name="Banfield J.F."/>
        </authorList>
    </citation>
    <scope>NUCLEOTIDE SEQUENCE [LARGE SCALE GENOMIC DNA]</scope>
</reference>
<keyword evidence="2" id="KW-1003">Cell membrane</keyword>
<feature type="transmembrane region" description="Helical" evidence="8">
    <location>
        <begin position="151"/>
        <end position="177"/>
    </location>
</feature>
<feature type="transmembrane region" description="Helical" evidence="8">
    <location>
        <begin position="353"/>
        <end position="371"/>
    </location>
</feature>
<feature type="transmembrane region" description="Helical" evidence="8">
    <location>
        <begin position="407"/>
        <end position="425"/>
    </location>
</feature>
<feature type="transmembrane region" description="Helical" evidence="8">
    <location>
        <begin position="252"/>
        <end position="271"/>
    </location>
</feature>
<dbReference type="Pfam" id="PF16192">
    <property type="entry name" value="PMT_4TMC"/>
    <property type="match status" value="1"/>
</dbReference>
<feature type="transmembrane region" description="Helical" evidence="8">
    <location>
        <begin position="107"/>
        <end position="131"/>
    </location>
</feature>
<feature type="domain" description="Glycosyltransferase RgtA/B/C/D-like" evidence="9">
    <location>
        <begin position="468"/>
        <end position="615"/>
    </location>
</feature>
<name>A0A1F7YPM7_9BACT</name>
<keyword evidence="4" id="KW-0808">Transferase</keyword>
<dbReference type="Proteomes" id="UP000177263">
    <property type="component" value="Unassembled WGS sequence"/>
</dbReference>
<evidence type="ECO:0000256" key="1">
    <source>
        <dbReference type="ARBA" id="ARBA00004651"/>
    </source>
</evidence>
<comment type="subcellular location">
    <subcellularLocation>
        <location evidence="1">Cell membrane</location>
        <topology evidence="1">Multi-pass membrane protein</topology>
    </subcellularLocation>
</comment>
<feature type="transmembrane region" description="Helical" evidence="8">
    <location>
        <begin position="566"/>
        <end position="588"/>
    </location>
</feature>
<evidence type="ECO:0000256" key="7">
    <source>
        <dbReference type="ARBA" id="ARBA00023136"/>
    </source>
</evidence>
<protein>
    <recommendedName>
        <fullName evidence="13">Dolichyl-phosphate-mannose--protein mannosyltransferase</fullName>
    </recommendedName>
</protein>
<feature type="domain" description="Glycosyltransferase RgtA/B/C/D-like" evidence="9">
    <location>
        <begin position="83"/>
        <end position="206"/>
    </location>
</feature>
<feature type="domain" description="Protein O-mannosyl-transferase C-terminal four TM" evidence="10">
    <location>
        <begin position="625"/>
        <end position="793"/>
    </location>
</feature>
<feature type="transmembrane region" description="Helical" evidence="8">
    <location>
        <begin position="600"/>
        <end position="625"/>
    </location>
</feature>
<feature type="transmembrane region" description="Helical" evidence="8">
    <location>
        <begin position="685"/>
        <end position="701"/>
    </location>
</feature>
<evidence type="ECO:0000256" key="5">
    <source>
        <dbReference type="ARBA" id="ARBA00022692"/>
    </source>
</evidence>
<dbReference type="GO" id="GO:0006493">
    <property type="term" value="P:protein O-linked glycosylation"/>
    <property type="evidence" value="ECO:0007669"/>
    <property type="project" value="InterPro"/>
</dbReference>
<keyword evidence="7 8" id="KW-0472">Membrane</keyword>
<gene>
    <name evidence="11" type="ORF">A2801_02090</name>
</gene>
<dbReference type="STRING" id="1802500.A2801_02090"/>
<dbReference type="PANTHER" id="PTHR33908">
    <property type="entry name" value="MANNOSYLTRANSFERASE YKCB-RELATED"/>
    <property type="match status" value="1"/>
</dbReference>
<feature type="transmembrane region" description="Helical" evidence="8">
    <location>
        <begin position="79"/>
        <end position="100"/>
    </location>
</feature>
<dbReference type="InterPro" id="IPR032421">
    <property type="entry name" value="PMT_4TMC"/>
</dbReference>
<dbReference type="Pfam" id="PF13231">
    <property type="entry name" value="PMT_2"/>
    <property type="match status" value="2"/>
</dbReference>
<dbReference type="GO" id="GO:0009103">
    <property type="term" value="P:lipopolysaccharide biosynthetic process"/>
    <property type="evidence" value="ECO:0007669"/>
    <property type="project" value="UniProtKB-ARBA"/>
</dbReference>
<dbReference type="GO" id="GO:0016763">
    <property type="term" value="F:pentosyltransferase activity"/>
    <property type="evidence" value="ECO:0007669"/>
    <property type="project" value="TreeGrafter"/>
</dbReference>
<accession>A0A1F7YPM7</accession>
<feature type="transmembrane region" description="Helical" evidence="8">
    <location>
        <begin position="708"/>
        <end position="725"/>
    </location>
</feature>
<feature type="transmembrane region" description="Helical" evidence="8">
    <location>
        <begin position="189"/>
        <end position="208"/>
    </location>
</feature>
<sequence length="794" mass="91401">MLSGQQEIFLLLGAGLVLRLLLAQQGTLALDQNTFIAWSRMLTVNGFKGFYANWSDYLPGYLYVLRILNFFQDFVAIEILYKLPAIFADIVTGALIYKIVKDVTNRGIGVVCLAAFIFNPAVIANSTLWGQVDIFTALFPILALYFFPKKWVLSTIALATGVLIKPQAALAAPVILYLMFKNKWSLKKISAYIFSSGGIFILGFVPFYESGSFFQFAISRISAPLEQYPYSSVNAFNFWGLFGFWKPDTGDFPAKLVGYLLFIVVSIYGFIRYKNKKMESFVLLAILLAANFLFFTRMHERHLLPLLAPLLVGAAVNPAFWISYIGFSLVYIFNLYYSYVWITDNFSESIPPFTIGILIGVNLIMFFIMFIQTKYQKSLLKNLVKMRVPRRRTPLLKQLVSPEHARLLLLSILLITAATRIYMLHEPQREYFDEVYHAFTARNILVGDKRPWHWSNSAPEGYAFEWTHPPLAKEGMVLGMVIFGNNSFGWRLPAVLLSLGVSYLVYRLAIWFTGSYEVGLLTAGALCLDGLIFVMSRIGMNDMYFLFFMLLSLWAFLTKRNFVSSFALGLAAASKWSVIWFLPILAVSHFALKRKITTSYVWYFILPPLIYFVTYLPMFAFGYTLQTFVDMQKQMWWYHTGLDATHAYTSPWYSWPFLVRPIYLYVGPILGNMVSRIYAMGNPMVFWSGVLGVCISAWYAVRERNKKIGILVFSYAVFFVSWAASPRIMFLYHYLPSIPFMAILLGYALRRNKVFILPFFTIAIILFIYFYPHWTGIYISEGLDRSYYWFSSWR</sequence>
<evidence type="ECO:0000256" key="3">
    <source>
        <dbReference type="ARBA" id="ARBA00022676"/>
    </source>
</evidence>
<feature type="transmembrane region" description="Helical" evidence="8">
    <location>
        <begin position="277"/>
        <end position="295"/>
    </location>
</feature>
<feature type="transmembrane region" description="Helical" evidence="8">
    <location>
        <begin position="488"/>
        <end position="506"/>
    </location>
</feature>
<evidence type="ECO:0008006" key="13">
    <source>
        <dbReference type="Google" id="ProtNLM"/>
    </source>
</evidence>
<dbReference type="InterPro" id="IPR050297">
    <property type="entry name" value="LipidA_mod_glycosyltrf_83"/>
</dbReference>
<dbReference type="AlphaFoldDB" id="A0A1F7YPM7"/>
<comment type="caution">
    <text evidence="11">The sequence shown here is derived from an EMBL/GenBank/DDBJ whole genome shotgun (WGS) entry which is preliminary data.</text>
</comment>
<feature type="transmembrane region" description="Helical" evidence="8">
    <location>
        <begin position="543"/>
        <end position="559"/>
    </location>
</feature>
<evidence type="ECO:0000256" key="2">
    <source>
        <dbReference type="ARBA" id="ARBA00022475"/>
    </source>
</evidence>
<proteinExistence type="predicted"/>
<feature type="transmembrane region" description="Helical" evidence="8">
    <location>
        <begin position="731"/>
        <end position="749"/>
    </location>
</feature>
<evidence type="ECO:0000256" key="4">
    <source>
        <dbReference type="ARBA" id="ARBA00022679"/>
    </source>
</evidence>
<evidence type="ECO:0000313" key="12">
    <source>
        <dbReference type="Proteomes" id="UP000177263"/>
    </source>
</evidence>
<organism evidence="11 12">
    <name type="scientific">Candidatus Woesebacteria bacterium RIFCSPHIGHO2_01_FULL_41_10</name>
    <dbReference type="NCBI Taxonomy" id="1802500"/>
    <lineage>
        <taxon>Bacteria</taxon>
        <taxon>Candidatus Woeseibacteriota</taxon>
    </lineage>
</organism>
<dbReference type="GO" id="GO:0000030">
    <property type="term" value="F:mannosyltransferase activity"/>
    <property type="evidence" value="ECO:0007669"/>
    <property type="project" value="InterPro"/>
</dbReference>
<dbReference type="InterPro" id="IPR038731">
    <property type="entry name" value="RgtA/B/C-like"/>
</dbReference>
<feature type="transmembrane region" description="Helical" evidence="8">
    <location>
        <begin position="754"/>
        <end position="771"/>
    </location>
</feature>
<evidence type="ECO:0000313" key="11">
    <source>
        <dbReference type="EMBL" id="OGM29294.1"/>
    </source>
</evidence>
<keyword evidence="3" id="KW-0328">Glycosyltransferase</keyword>
<feature type="transmembrane region" description="Helical" evidence="8">
    <location>
        <begin position="307"/>
        <end position="333"/>
    </location>
</feature>
<keyword evidence="6 8" id="KW-1133">Transmembrane helix</keyword>